<keyword evidence="2" id="KW-1185">Reference proteome</keyword>
<organism evidence="1 2">
    <name type="scientific">Mycolicibacterium canariasense</name>
    <name type="common">Mycobacterium canariasense</name>
    <dbReference type="NCBI Taxonomy" id="228230"/>
    <lineage>
        <taxon>Bacteria</taxon>
        <taxon>Bacillati</taxon>
        <taxon>Actinomycetota</taxon>
        <taxon>Actinomycetes</taxon>
        <taxon>Mycobacteriales</taxon>
        <taxon>Mycobacteriaceae</taxon>
        <taxon>Mycolicibacterium</taxon>
    </lineage>
</organism>
<evidence type="ECO:0000313" key="2">
    <source>
        <dbReference type="Proteomes" id="UP000069443"/>
    </source>
</evidence>
<sequence length="269" mass="28418">MYLSAERVAIVNHTIKEMFEQTCIAWQAIPHWDTGDPGQTKVVNDNPNLTNVPVVPASETVQVTVADLIAPTPDALLSRITDAVVQLAADVDEYVFPILRNAAAKVIDLAALAAAPDILNGLIDARVAVENAGFRAPASLFADTDTVKELYTLVSGYAPVKDPILDAGNVNALHRVDTLGDPAPAGAIAVNPNTNLVRAIVLGRRQRIAPGYAAEASPGEEPVDLAVSIPPSFEVIGDIAKNNMIEIVVRIRYAVRPKNGGGLVVISSP</sequence>
<dbReference type="STRING" id="228230.RMCC_4228"/>
<protein>
    <submittedName>
        <fullName evidence="1">Uncharacterized protein</fullName>
    </submittedName>
</protein>
<dbReference type="OrthoDB" id="4702705at2"/>
<evidence type="ECO:0000313" key="1">
    <source>
        <dbReference type="EMBL" id="GAS97262.1"/>
    </source>
</evidence>
<accession>A0A117IB17</accession>
<reference evidence="2" key="1">
    <citation type="journal article" date="2016" name="Genome Announc.">
        <title>Draft Genome Sequences of Five Rapidly Growing Mycobacterium Species, M. thermoresistibile, M. fortuitum subsp. acetamidolyticum, M. canariasense, M. brisbanense, and M. novocastrense.</title>
        <authorList>
            <person name="Katahira K."/>
            <person name="Ogura Y."/>
            <person name="Gotoh Y."/>
            <person name="Hayashi T."/>
        </authorList>
    </citation>
    <scope>NUCLEOTIDE SEQUENCE [LARGE SCALE GENOMIC DNA]</scope>
    <source>
        <strain evidence="2">JCM15298</strain>
    </source>
</reference>
<dbReference type="AlphaFoldDB" id="A0A117IB17"/>
<proteinExistence type="predicted"/>
<dbReference type="EMBL" id="BCSY01000071">
    <property type="protein sequence ID" value="GAS97262.1"/>
    <property type="molecule type" value="Genomic_DNA"/>
</dbReference>
<dbReference type="RefSeq" id="WP_062658178.1">
    <property type="nucleotide sequence ID" value="NZ_BCSY01000071.1"/>
</dbReference>
<comment type="caution">
    <text evidence="1">The sequence shown here is derived from an EMBL/GenBank/DDBJ whole genome shotgun (WGS) entry which is preliminary data.</text>
</comment>
<dbReference type="Proteomes" id="UP000069443">
    <property type="component" value="Unassembled WGS sequence"/>
</dbReference>
<reference evidence="2" key="2">
    <citation type="submission" date="2016-02" db="EMBL/GenBank/DDBJ databases">
        <title>Draft genome sequence of five rapidly growing Mycobacterium species.</title>
        <authorList>
            <person name="Katahira K."/>
            <person name="Gotou Y."/>
            <person name="Iida K."/>
            <person name="Ogura Y."/>
            <person name="Hayashi T."/>
        </authorList>
    </citation>
    <scope>NUCLEOTIDE SEQUENCE [LARGE SCALE GENOMIC DNA]</scope>
    <source>
        <strain evidence="2">JCM15298</strain>
    </source>
</reference>
<gene>
    <name evidence="1" type="ORF">RMCC_4228</name>
</gene>
<name>A0A117IB17_MYCCR</name>